<comment type="caution">
    <text evidence="1">The sequence shown here is derived from an EMBL/GenBank/DDBJ whole genome shotgun (WGS) entry which is preliminary data.</text>
</comment>
<proteinExistence type="predicted"/>
<dbReference type="EMBL" id="BART01018020">
    <property type="protein sequence ID" value="GAG84922.1"/>
    <property type="molecule type" value="Genomic_DNA"/>
</dbReference>
<dbReference type="SMART" id="SM00028">
    <property type="entry name" value="TPR"/>
    <property type="match status" value="2"/>
</dbReference>
<sequence length="113" mass="12811">MRNLRLTILCALFFSAITAVASAQTGYDNYNTASSYLNAGKYNEAIEYYKMALVKIPELELKAKTFNQLSYCHRSLKQYDLAIKTAQLGLKIPSKYKSALYYNLGQAYQGKEL</sequence>
<dbReference type="InterPro" id="IPR019734">
    <property type="entry name" value="TPR_rpt"/>
</dbReference>
<evidence type="ECO:0000313" key="1">
    <source>
        <dbReference type="EMBL" id="GAG84922.1"/>
    </source>
</evidence>
<dbReference type="InterPro" id="IPR011990">
    <property type="entry name" value="TPR-like_helical_dom_sf"/>
</dbReference>
<gene>
    <name evidence="1" type="ORF">S01H4_34109</name>
</gene>
<protein>
    <submittedName>
        <fullName evidence="1">Uncharacterized protein</fullName>
    </submittedName>
</protein>
<name>X1BUU3_9ZZZZ</name>
<organism evidence="1">
    <name type="scientific">marine sediment metagenome</name>
    <dbReference type="NCBI Taxonomy" id="412755"/>
    <lineage>
        <taxon>unclassified sequences</taxon>
        <taxon>metagenomes</taxon>
        <taxon>ecological metagenomes</taxon>
    </lineage>
</organism>
<accession>X1BUU3</accession>
<dbReference type="SUPFAM" id="SSF48452">
    <property type="entry name" value="TPR-like"/>
    <property type="match status" value="1"/>
</dbReference>
<dbReference type="Gene3D" id="1.25.40.10">
    <property type="entry name" value="Tetratricopeptide repeat domain"/>
    <property type="match status" value="1"/>
</dbReference>
<reference evidence="1" key="1">
    <citation type="journal article" date="2014" name="Front. Microbiol.">
        <title>High frequency of phylogenetically diverse reductive dehalogenase-homologous genes in deep subseafloor sedimentary metagenomes.</title>
        <authorList>
            <person name="Kawai M."/>
            <person name="Futagami T."/>
            <person name="Toyoda A."/>
            <person name="Takaki Y."/>
            <person name="Nishi S."/>
            <person name="Hori S."/>
            <person name="Arai W."/>
            <person name="Tsubouchi T."/>
            <person name="Morono Y."/>
            <person name="Uchiyama I."/>
            <person name="Ito T."/>
            <person name="Fujiyama A."/>
            <person name="Inagaki F."/>
            <person name="Takami H."/>
        </authorList>
    </citation>
    <scope>NUCLEOTIDE SEQUENCE</scope>
    <source>
        <strain evidence="1">Expedition CK06-06</strain>
    </source>
</reference>
<feature type="non-terminal residue" evidence="1">
    <location>
        <position position="113"/>
    </location>
</feature>
<dbReference type="Pfam" id="PF13181">
    <property type="entry name" value="TPR_8"/>
    <property type="match status" value="2"/>
</dbReference>
<dbReference type="AlphaFoldDB" id="X1BUU3"/>